<dbReference type="EMBL" id="RCVZ01000009">
    <property type="protein sequence ID" value="RLQ94562.1"/>
    <property type="molecule type" value="Genomic_DNA"/>
</dbReference>
<dbReference type="Proteomes" id="UP000276770">
    <property type="component" value="Unassembled WGS sequence"/>
</dbReference>
<sequence>MKKKIVIVSSMILCCLAAFIVYKVINFYFHPQTKVVFPSDYQIKLGYNFDMEDGQLLDSVSNVKTKEGLWAVLLFPNKLGAGHHAVLQIVEVKTGDLIREENWDASFSSGRQFSLQSIILKKGKYKSILWIDEKKKATKVFNYK</sequence>
<name>A0A3L7K1L1_9BACI</name>
<evidence type="ECO:0000256" key="1">
    <source>
        <dbReference type="SAM" id="Phobius"/>
    </source>
</evidence>
<accession>A0A3L7K1L1</accession>
<evidence type="ECO:0000313" key="3">
    <source>
        <dbReference type="Proteomes" id="UP000276770"/>
    </source>
</evidence>
<keyword evidence="1" id="KW-0472">Membrane</keyword>
<proteinExistence type="predicted"/>
<organism evidence="2 3">
    <name type="scientific">Falsibacillus albus</name>
    <dbReference type="NCBI Taxonomy" id="2478915"/>
    <lineage>
        <taxon>Bacteria</taxon>
        <taxon>Bacillati</taxon>
        <taxon>Bacillota</taxon>
        <taxon>Bacilli</taxon>
        <taxon>Bacillales</taxon>
        <taxon>Bacillaceae</taxon>
        <taxon>Falsibacillus</taxon>
    </lineage>
</organism>
<dbReference type="RefSeq" id="WP_121681175.1">
    <property type="nucleotide sequence ID" value="NZ_RCVZ01000009.1"/>
</dbReference>
<comment type="caution">
    <text evidence="2">The sequence shown here is derived from an EMBL/GenBank/DDBJ whole genome shotgun (WGS) entry which is preliminary data.</text>
</comment>
<protein>
    <submittedName>
        <fullName evidence="2">Uncharacterized protein</fullName>
    </submittedName>
</protein>
<feature type="transmembrane region" description="Helical" evidence="1">
    <location>
        <begin position="7"/>
        <end position="29"/>
    </location>
</feature>
<dbReference type="AlphaFoldDB" id="A0A3L7K1L1"/>
<keyword evidence="1" id="KW-0812">Transmembrane</keyword>
<reference evidence="2 3" key="1">
    <citation type="submission" date="2018-10" db="EMBL/GenBank/DDBJ databases">
        <title>Falsibacillus sp. genome draft.</title>
        <authorList>
            <person name="Shi S."/>
        </authorList>
    </citation>
    <scope>NUCLEOTIDE SEQUENCE [LARGE SCALE GENOMIC DNA]</scope>
    <source>
        <strain evidence="2 3">GY 10110</strain>
    </source>
</reference>
<gene>
    <name evidence="2" type="ORF">D9X91_13560</name>
</gene>
<keyword evidence="1" id="KW-1133">Transmembrane helix</keyword>
<evidence type="ECO:0000313" key="2">
    <source>
        <dbReference type="EMBL" id="RLQ94562.1"/>
    </source>
</evidence>
<keyword evidence="3" id="KW-1185">Reference proteome</keyword>